<evidence type="ECO:0000256" key="2">
    <source>
        <dbReference type="ARBA" id="ARBA00022448"/>
    </source>
</evidence>
<comment type="subcellular location">
    <subcellularLocation>
        <location evidence="1">Cell membrane</location>
        <topology evidence="1">Multi-pass membrane protein</topology>
    </subcellularLocation>
</comment>
<evidence type="ECO:0000256" key="4">
    <source>
        <dbReference type="ARBA" id="ARBA00022692"/>
    </source>
</evidence>
<dbReference type="PANTHER" id="PTHR30509">
    <property type="entry name" value="P-HYDROXYBENZOIC ACID EFFLUX PUMP SUBUNIT-RELATED"/>
    <property type="match status" value="1"/>
</dbReference>
<feature type="transmembrane region" description="Helical" evidence="7">
    <location>
        <begin position="433"/>
        <end position="452"/>
    </location>
</feature>
<evidence type="ECO:0000256" key="5">
    <source>
        <dbReference type="ARBA" id="ARBA00022989"/>
    </source>
</evidence>
<dbReference type="Pfam" id="PF04632">
    <property type="entry name" value="FUSC"/>
    <property type="match status" value="1"/>
</dbReference>
<keyword evidence="6 7" id="KW-0472">Membrane</keyword>
<evidence type="ECO:0000256" key="3">
    <source>
        <dbReference type="ARBA" id="ARBA00022475"/>
    </source>
</evidence>
<evidence type="ECO:0000256" key="7">
    <source>
        <dbReference type="SAM" id="Phobius"/>
    </source>
</evidence>
<reference evidence="8 9" key="1">
    <citation type="submission" date="2020-03" db="EMBL/GenBank/DDBJ databases">
        <title>Genomic Encyclopedia of Type Strains, Phase IV (KMG-IV): sequencing the most valuable type-strain genomes for metagenomic binning, comparative biology and taxonomic classification.</title>
        <authorList>
            <person name="Goeker M."/>
        </authorList>
    </citation>
    <scope>NUCLEOTIDE SEQUENCE [LARGE SCALE GENOMIC DNA]</scope>
    <source>
        <strain evidence="8 9">DSM 19867</strain>
    </source>
</reference>
<dbReference type="Proteomes" id="UP000570514">
    <property type="component" value="Unassembled WGS sequence"/>
</dbReference>
<feature type="transmembrane region" description="Helical" evidence="7">
    <location>
        <begin position="355"/>
        <end position="375"/>
    </location>
</feature>
<dbReference type="GO" id="GO:0005886">
    <property type="term" value="C:plasma membrane"/>
    <property type="evidence" value="ECO:0007669"/>
    <property type="project" value="UniProtKB-SubCell"/>
</dbReference>
<evidence type="ECO:0000313" key="9">
    <source>
        <dbReference type="Proteomes" id="UP000570514"/>
    </source>
</evidence>
<dbReference type="GO" id="GO:0022857">
    <property type="term" value="F:transmembrane transporter activity"/>
    <property type="evidence" value="ECO:0007669"/>
    <property type="project" value="InterPro"/>
</dbReference>
<feature type="transmembrane region" description="Helical" evidence="7">
    <location>
        <begin position="143"/>
        <end position="160"/>
    </location>
</feature>
<gene>
    <name evidence="8" type="ORF">FHS83_002193</name>
</gene>
<feature type="transmembrane region" description="Helical" evidence="7">
    <location>
        <begin position="483"/>
        <end position="504"/>
    </location>
</feature>
<keyword evidence="4 7" id="KW-0812">Transmembrane</keyword>
<name>A0A846N059_9PROT</name>
<dbReference type="RefSeq" id="WP_167083010.1">
    <property type="nucleotide sequence ID" value="NZ_BAAADC010000001.1"/>
</dbReference>
<proteinExistence type="predicted"/>
<feature type="transmembrane region" description="Helical" evidence="7">
    <location>
        <begin position="55"/>
        <end position="73"/>
    </location>
</feature>
<organism evidence="8 9">
    <name type="scientific">Rhizomicrobium palustre</name>
    <dbReference type="NCBI Taxonomy" id="189966"/>
    <lineage>
        <taxon>Bacteria</taxon>
        <taxon>Pseudomonadati</taxon>
        <taxon>Pseudomonadota</taxon>
        <taxon>Alphaproteobacteria</taxon>
        <taxon>Micropepsales</taxon>
        <taxon>Micropepsaceae</taxon>
        <taxon>Rhizomicrobium</taxon>
    </lineage>
</organism>
<feature type="transmembrane region" description="Helical" evidence="7">
    <location>
        <begin position="409"/>
        <end position="427"/>
    </location>
</feature>
<keyword evidence="2" id="KW-0813">Transport</keyword>
<keyword evidence="5 7" id="KW-1133">Transmembrane helix</keyword>
<comment type="caution">
    <text evidence="8">The sequence shown here is derived from an EMBL/GenBank/DDBJ whole genome shotgun (WGS) entry which is preliminary data.</text>
</comment>
<dbReference type="InterPro" id="IPR006726">
    <property type="entry name" value="PHBA_efflux_AaeB/fusaric-R"/>
</dbReference>
<evidence type="ECO:0000313" key="8">
    <source>
        <dbReference type="EMBL" id="NIK88875.1"/>
    </source>
</evidence>
<keyword evidence="9" id="KW-1185">Reference proteome</keyword>
<feature type="transmembrane region" description="Helical" evidence="7">
    <location>
        <begin position="107"/>
        <end position="131"/>
    </location>
</feature>
<protein>
    <submittedName>
        <fullName evidence="8">Putative membrane protein YccC</fullName>
    </submittedName>
</protein>
<dbReference type="PANTHER" id="PTHR30509:SF9">
    <property type="entry name" value="MULTIDRUG RESISTANCE PROTEIN MDTO"/>
    <property type="match status" value="1"/>
</dbReference>
<sequence length="664" mass="72380">MRIGWRELVFSANSFGAAMLALAVSFICDLDRPYWAMMTAYVTAQPFSGALHSKALFRIAGTVIGAAAMVFLVPPLSSAPVLLSLAIALWVGVCLYFSLLDRTPRSYIFMLAGFTTAFIGFPIVGAPATAFDVGVSRVEENCVGIICSMLFHTVFFPRSLRLSLADRFGQAVDDLTSWCTDTFARKKDAVRRRGRLRLAADITELHMMATNVPFDTHEPQQFGQIIATVEEKLIRLFPLITGLSERFKMLEKSGPLPQRLTMLLADISHWMHASAPSETVAVLKKRCHGLQKLEGNPSWREMLLFNIATRLSELVDIYASCRKLVTTMGDREALKAVRPGAGKQARVLHTDKLDAFYSALSCAGIVFLGSVLWIVSGWPDGGTAVMMGTVTYCLFASQANPVPAQKASLYNTALASVVAGIYLFAIFPNIHSFVGLVLVLAPVLLTAGVLLAQPGGLKYLSFIVPFCGSLTLTRHFQPDFQAFLNWNVAQFVGIAGVVAATRILRNVSAHRRIHTVLQATATDIADIARGDKRISSSAWISLMVDRIGLLAPYTDIIKSSPRYASVNTMIGMRTGLNVIRLRRALAHLPAEYSQRGETLMSALAEHFAAQARQVEALPPPYGLLRDVEEGLAAVSAMPANRLRKAIANALTGLRCNLFPLEASA</sequence>
<dbReference type="AlphaFoldDB" id="A0A846N059"/>
<accession>A0A846N059</accession>
<evidence type="ECO:0000256" key="1">
    <source>
        <dbReference type="ARBA" id="ARBA00004651"/>
    </source>
</evidence>
<feature type="transmembrane region" description="Helical" evidence="7">
    <location>
        <begin position="79"/>
        <end position="100"/>
    </location>
</feature>
<keyword evidence="3" id="KW-1003">Cell membrane</keyword>
<dbReference type="EMBL" id="JAASRM010000001">
    <property type="protein sequence ID" value="NIK88875.1"/>
    <property type="molecule type" value="Genomic_DNA"/>
</dbReference>
<feature type="transmembrane region" description="Helical" evidence="7">
    <location>
        <begin position="12"/>
        <end position="30"/>
    </location>
</feature>
<evidence type="ECO:0000256" key="6">
    <source>
        <dbReference type="ARBA" id="ARBA00023136"/>
    </source>
</evidence>